<evidence type="ECO:0000313" key="4">
    <source>
        <dbReference type="Proteomes" id="UP000291343"/>
    </source>
</evidence>
<proteinExistence type="predicted"/>
<dbReference type="PANTHER" id="PTHR31061:SF24">
    <property type="entry name" value="LD22376P"/>
    <property type="match status" value="1"/>
</dbReference>
<keyword evidence="1" id="KW-0472">Membrane</keyword>
<keyword evidence="4" id="KW-1185">Reference proteome</keyword>
<reference evidence="3 4" key="1">
    <citation type="journal article" date="2017" name="Gigascience">
        <title>Genome sequence of the small brown planthopper, Laodelphax striatellus.</title>
        <authorList>
            <person name="Zhu J."/>
            <person name="Jiang F."/>
            <person name="Wang X."/>
            <person name="Yang P."/>
            <person name="Bao Y."/>
            <person name="Zhao W."/>
            <person name="Wang W."/>
            <person name="Lu H."/>
            <person name="Wang Q."/>
            <person name="Cui N."/>
            <person name="Li J."/>
            <person name="Chen X."/>
            <person name="Luo L."/>
            <person name="Yu J."/>
            <person name="Kang L."/>
            <person name="Cui F."/>
        </authorList>
    </citation>
    <scope>NUCLEOTIDE SEQUENCE [LARGE SCALE GENOMIC DNA]</scope>
    <source>
        <strain evidence="3">Lst14</strain>
    </source>
</reference>
<feature type="transmembrane region" description="Helical" evidence="1">
    <location>
        <begin position="252"/>
        <end position="271"/>
    </location>
</feature>
<protein>
    <recommendedName>
        <fullName evidence="2">Heparan-alpha-glucosaminide N-acetyltransferase catalytic domain-containing protein</fullName>
    </recommendedName>
</protein>
<dbReference type="InParanoid" id="A0A482XFW6"/>
<dbReference type="STRING" id="195883.A0A482XFW6"/>
<gene>
    <name evidence="3" type="ORF">LSTR_LSTR000625</name>
</gene>
<dbReference type="SMR" id="A0A482XFW6"/>
<dbReference type="OrthoDB" id="2149840at2759"/>
<evidence type="ECO:0000313" key="3">
    <source>
        <dbReference type="EMBL" id="RZF44673.1"/>
    </source>
</evidence>
<comment type="caution">
    <text evidence="3">The sequence shown here is derived from an EMBL/GenBank/DDBJ whole genome shotgun (WGS) entry which is preliminary data.</text>
</comment>
<evidence type="ECO:0000256" key="1">
    <source>
        <dbReference type="SAM" id="Phobius"/>
    </source>
</evidence>
<dbReference type="Pfam" id="PF07786">
    <property type="entry name" value="HGSNAT_cat"/>
    <property type="match status" value="1"/>
</dbReference>
<dbReference type="FunCoup" id="A0A482XFW6">
    <property type="interactions" value="541"/>
</dbReference>
<feature type="transmembrane region" description="Helical" evidence="1">
    <location>
        <begin position="214"/>
        <end position="231"/>
    </location>
</feature>
<feature type="transmembrane region" description="Helical" evidence="1">
    <location>
        <begin position="130"/>
        <end position="150"/>
    </location>
</feature>
<feature type="transmembrane region" description="Helical" evidence="1">
    <location>
        <begin position="402"/>
        <end position="424"/>
    </location>
</feature>
<feature type="domain" description="Heparan-alpha-glucosaminide N-acetyltransferase catalytic" evidence="2">
    <location>
        <begin position="173"/>
        <end position="294"/>
    </location>
</feature>
<feature type="transmembrane region" description="Helical" evidence="1">
    <location>
        <begin position="501"/>
        <end position="522"/>
    </location>
</feature>
<name>A0A482XFW6_LAOST</name>
<feature type="transmembrane region" description="Helical" evidence="1">
    <location>
        <begin position="317"/>
        <end position="341"/>
    </location>
</feature>
<dbReference type="InterPro" id="IPR012429">
    <property type="entry name" value="HGSNAT_cat"/>
</dbReference>
<accession>A0A482XFW6</accession>
<dbReference type="EMBL" id="QKKF02010319">
    <property type="protein sequence ID" value="RZF44673.1"/>
    <property type="molecule type" value="Genomic_DNA"/>
</dbReference>
<dbReference type="Proteomes" id="UP000291343">
    <property type="component" value="Unassembled WGS sequence"/>
</dbReference>
<feature type="transmembrane region" description="Helical" evidence="1">
    <location>
        <begin position="283"/>
        <end position="305"/>
    </location>
</feature>
<feature type="transmembrane region" description="Helical" evidence="1">
    <location>
        <begin position="534"/>
        <end position="556"/>
    </location>
</feature>
<evidence type="ECO:0000259" key="2">
    <source>
        <dbReference type="Pfam" id="PF07786"/>
    </source>
</evidence>
<feature type="transmembrane region" description="Helical" evidence="1">
    <location>
        <begin position="467"/>
        <end position="489"/>
    </location>
</feature>
<feature type="transmembrane region" description="Helical" evidence="1">
    <location>
        <begin position="180"/>
        <end position="202"/>
    </location>
</feature>
<organism evidence="3 4">
    <name type="scientific">Laodelphax striatellus</name>
    <name type="common">Small brown planthopper</name>
    <name type="synonym">Delphax striatella</name>
    <dbReference type="NCBI Taxonomy" id="195883"/>
    <lineage>
        <taxon>Eukaryota</taxon>
        <taxon>Metazoa</taxon>
        <taxon>Ecdysozoa</taxon>
        <taxon>Arthropoda</taxon>
        <taxon>Hexapoda</taxon>
        <taxon>Insecta</taxon>
        <taxon>Pterygota</taxon>
        <taxon>Neoptera</taxon>
        <taxon>Paraneoptera</taxon>
        <taxon>Hemiptera</taxon>
        <taxon>Auchenorrhyncha</taxon>
        <taxon>Fulgoroidea</taxon>
        <taxon>Delphacidae</taxon>
        <taxon>Criomorphinae</taxon>
        <taxon>Laodelphax</taxon>
    </lineage>
</organism>
<keyword evidence="1" id="KW-1133">Transmembrane helix</keyword>
<sequence>MSSWWEDPGSTVFKDLDFRDLNVDEAYLTIKDFEEKHFSLYSLSENCFKCPFSLVSEIKNRTGRFIVNTKHNVTWRLYSRKDPTILANDTRLLFCEDSPESFGEFGVYEWHILNEKCDLITAKQPVSIRLPLIMICFLLLIISSFYYLVFHVICKPDKKKHQENEENKNNRRRIKAIDTFRGICILSMIFINDGGGAYWFFNHVTWNGLLPADFIFPWFLWIMGVCIPISLKSQRKKAISRCSTFQSIIKRTIILFTAGLALNTIVAGPSLKFLRIFGVMQRLAVSYFVTATVSNFCTFGSYDTSDKGKFRRYSNDILMLIPQWIIFSTILAAHIYLTFFYPVPGCPLGYLGPGGLHEYGMFSNCTGGTAGYFDKLVLGVNHIFQNNEIVQVYGSQSFDPEGLLGCLTSIFQTFLGVQAGAILIYHKSPEGRLKRWLIWSVLLIAVGLILCQFRINGGWIPINKNLWSVSFVMITSGFAYALLSFCYFIIDHCQYWNGSPFLFPGMNSFLLYCGHEVTYKMFPWHYSIGSMNTHFMLTIEALWGTAVWAVISYMLYKNKFFMTI</sequence>
<feature type="transmembrane region" description="Helical" evidence="1">
    <location>
        <begin position="436"/>
        <end position="455"/>
    </location>
</feature>
<dbReference type="AlphaFoldDB" id="A0A482XFW6"/>
<keyword evidence="1" id="KW-0812">Transmembrane</keyword>
<dbReference type="PANTHER" id="PTHR31061">
    <property type="entry name" value="LD22376P"/>
    <property type="match status" value="1"/>
</dbReference>